<reference evidence="2 3" key="1">
    <citation type="submission" date="2020-10" db="EMBL/GenBank/DDBJ databases">
        <authorList>
            <person name="Peeters C."/>
        </authorList>
    </citation>
    <scope>NUCLEOTIDE SEQUENCE [LARGE SCALE GENOMIC DNA]</scope>
    <source>
        <strain evidence="2 3">LMG 28140</strain>
    </source>
</reference>
<accession>A0ABN7HPD2</accession>
<evidence type="ECO:0000313" key="2">
    <source>
        <dbReference type="EMBL" id="CAD6525956.1"/>
    </source>
</evidence>
<protein>
    <submittedName>
        <fullName evidence="2">Uncharacterized protein</fullName>
    </submittedName>
</protein>
<evidence type="ECO:0000313" key="3">
    <source>
        <dbReference type="Proteomes" id="UP000598032"/>
    </source>
</evidence>
<organism evidence="2 3">
    <name type="scientific">Paraburkholderia metrosideri</name>
    <dbReference type="NCBI Taxonomy" id="580937"/>
    <lineage>
        <taxon>Bacteria</taxon>
        <taxon>Pseudomonadati</taxon>
        <taxon>Pseudomonadota</taxon>
        <taxon>Betaproteobacteria</taxon>
        <taxon>Burkholderiales</taxon>
        <taxon>Burkholderiaceae</taxon>
        <taxon>Paraburkholderia</taxon>
    </lineage>
</organism>
<dbReference type="RefSeq" id="WP_201641910.1">
    <property type="nucleotide sequence ID" value="NZ_CAJHCP010000004.1"/>
</dbReference>
<feature type="region of interest" description="Disordered" evidence="1">
    <location>
        <begin position="1"/>
        <end position="23"/>
    </location>
</feature>
<sequence length="247" mass="27361">MSSKSDRDNRANQLNPNNDAYYSSRGLAGFRVYDDDDYAGSGPTLTYGIPSRPDASPPRAETFAFGAVSLDGRAAYRTATFAAPGSRFNSNATSFQMEEYLEEFESLAHAGLKDLLGAPELAIFAVFDPTRSCLPWHVPSHLHDVEATRSMITEDHLRLAERLRPMPSRLEVHFRGLLSPEAEARADQAWQKEAEAKLDPMPFVQALRDAVVPDAPSWGTFELPNRGRMSVDEFTSAQAQLSRALRP</sequence>
<feature type="compositionally biased region" description="Basic and acidic residues" evidence="1">
    <location>
        <begin position="1"/>
        <end position="10"/>
    </location>
</feature>
<proteinExistence type="predicted"/>
<dbReference type="EMBL" id="CAJHCP010000004">
    <property type="protein sequence ID" value="CAD6525956.1"/>
    <property type="molecule type" value="Genomic_DNA"/>
</dbReference>
<comment type="caution">
    <text evidence="2">The sequence shown here is derived from an EMBL/GenBank/DDBJ whole genome shotgun (WGS) entry which is preliminary data.</text>
</comment>
<gene>
    <name evidence="2" type="ORF">LMG28140_01784</name>
</gene>
<dbReference type="Proteomes" id="UP000598032">
    <property type="component" value="Unassembled WGS sequence"/>
</dbReference>
<evidence type="ECO:0000256" key="1">
    <source>
        <dbReference type="SAM" id="MobiDB-lite"/>
    </source>
</evidence>
<keyword evidence="3" id="KW-1185">Reference proteome</keyword>
<name>A0ABN7HPD2_9BURK</name>
<feature type="compositionally biased region" description="Polar residues" evidence="1">
    <location>
        <begin position="11"/>
        <end position="21"/>
    </location>
</feature>